<evidence type="ECO:0000313" key="2">
    <source>
        <dbReference type="Proteomes" id="UP000006502"/>
    </source>
</evidence>
<sequence>MGWLKVGIAALTFGGAALGAFSPLYIPLFSGPELINVCTIADSTQSGNPKSLTEYGNGIDSSKRVCKVSQVLSPSTTVFSYE</sequence>
<gene>
    <name evidence="1" type="ordered locus">MHLP_00770</name>
</gene>
<dbReference type="KEGG" id="mhl:MHLP_00770"/>
<reference evidence="2" key="2">
    <citation type="submission" date="2012-07" db="EMBL/GenBank/DDBJ databases">
        <title>Complete genome sequence of 'Candidatus Mycoplasma haemolamae'.</title>
        <authorList>
            <person name="Guimaraes A.M.S."/>
            <person name="Toth B."/>
            <person name="Santos A.P."/>
            <person name="Nascimento N.C."/>
            <person name="Sojka J.E."/>
            <person name="Messick J.B."/>
        </authorList>
    </citation>
    <scope>NUCLEOTIDE SEQUENCE [LARGE SCALE GENOMIC DNA]</scope>
    <source>
        <strain evidence="2">Purdue</strain>
    </source>
</reference>
<reference evidence="1 2" key="1">
    <citation type="journal article" date="2012" name="J. Bacteriol.">
        <title>Genome Sequence of "Candidatus Mycoplasma haemolamae" Strain Purdue, a Red Blood Cell Pathogen of Alpacas (Vicugna pacos) and Llamas (Lama glama).</title>
        <authorList>
            <person name="Guimaraes A.M."/>
            <person name="Toth B."/>
            <person name="Santos A.P."/>
            <person name="do Nascimento N.C."/>
            <person name="Kritchevsky J.E."/>
            <person name="Messick J.B."/>
        </authorList>
    </citation>
    <scope>NUCLEOTIDE SEQUENCE [LARGE SCALE GENOMIC DNA]</scope>
    <source>
        <strain evidence="1 2">Purdue</strain>
    </source>
</reference>
<dbReference type="HOGENOM" id="CLU_2554604_0_0_14"/>
<dbReference type="PATRIC" id="fig|1212765.3.peg.178"/>
<keyword evidence="2" id="KW-1185">Reference proteome</keyword>
<dbReference type="STRING" id="1212765.MHLP_00770"/>
<dbReference type="AlphaFoldDB" id="I7CIN2"/>
<organism evidence="1 2">
    <name type="scientific">Mycoplasma haematolamae (strain Purdue)</name>
    <dbReference type="NCBI Taxonomy" id="1212765"/>
    <lineage>
        <taxon>Bacteria</taxon>
        <taxon>Bacillati</taxon>
        <taxon>Mycoplasmatota</taxon>
        <taxon>Mollicutes</taxon>
        <taxon>Mycoplasmataceae</taxon>
        <taxon>Mycoplasma</taxon>
    </lineage>
</organism>
<dbReference type="Proteomes" id="UP000006502">
    <property type="component" value="Chromosome"/>
</dbReference>
<name>I7CIN2_MYCHA</name>
<evidence type="ECO:0000313" key="1">
    <source>
        <dbReference type="EMBL" id="AFO51734.1"/>
    </source>
</evidence>
<dbReference type="EMBL" id="CP003731">
    <property type="protein sequence ID" value="AFO51734.1"/>
    <property type="molecule type" value="Genomic_DNA"/>
</dbReference>
<proteinExistence type="predicted"/>
<protein>
    <submittedName>
        <fullName evidence="1">Uncharacterized protein</fullName>
    </submittedName>
</protein>
<accession>I7CIN2</accession>